<evidence type="ECO:0000313" key="12">
    <source>
        <dbReference type="EMBL" id="EGF89553.1"/>
    </source>
</evidence>
<evidence type="ECO:0000256" key="2">
    <source>
        <dbReference type="ARBA" id="ARBA00022475"/>
    </source>
</evidence>
<feature type="active site" evidence="9">
    <location>
        <position position="133"/>
    </location>
</feature>
<comment type="similarity">
    <text evidence="1 9 11">Belongs to the peptidase A8 family.</text>
</comment>
<dbReference type="HAMAP" id="MF_00161">
    <property type="entry name" value="LspA"/>
    <property type="match status" value="1"/>
</dbReference>
<evidence type="ECO:0000256" key="6">
    <source>
        <dbReference type="ARBA" id="ARBA00022801"/>
    </source>
</evidence>
<keyword evidence="8 9" id="KW-0472">Membrane</keyword>
<comment type="function">
    <text evidence="9 10">This protein specifically catalyzes the removal of signal peptides from prolipoproteins.</text>
</comment>
<dbReference type="GO" id="GO:0004190">
    <property type="term" value="F:aspartic-type endopeptidase activity"/>
    <property type="evidence" value="ECO:0007669"/>
    <property type="project" value="UniProtKB-UniRule"/>
</dbReference>
<evidence type="ECO:0000256" key="9">
    <source>
        <dbReference type="HAMAP-Rule" id="MF_00161"/>
    </source>
</evidence>
<keyword evidence="2 9" id="KW-1003">Cell membrane</keyword>
<dbReference type="PANTHER" id="PTHR33695">
    <property type="entry name" value="LIPOPROTEIN SIGNAL PEPTIDASE"/>
    <property type="match status" value="1"/>
</dbReference>
<dbReference type="GO" id="GO:0006508">
    <property type="term" value="P:proteolysis"/>
    <property type="evidence" value="ECO:0007669"/>
    <property type="project" value="UniProtKB-KW"/>
</dbReference>
<sequence length="178" mass="19715">MQDDIEKLKAEFRQPVTALGLRLAWIIAIIILVDQASKVWVLSALTPNLGDSVKILPFFKISMVHNEGISFGLLGSGGLMRWVLTVFQLVVAGLLTWIVFRVRRPLLGIAFALIAGGAIGNAIDRIRFGYVVDFLDFSGLFFPWVFNVADSAICIGIALLAWYFYQSERQAKAAPPQM</sequence>
<proteinExistence type="inferred from homology"/>
<dbReference type="RefSeq" id="WP_006274748.1">
    <property type="nucleotide sequence ID" value="NZ_GL883080.1"/>
</dbReference>
<dbReference type="GO" id="GO:0005886">
    <property type="term" value="C:plasma membrane"/>
    <property type="evidence" value="ECO:0007669"/>
    <property type="project" value="UniProtKB-SubCell"/>
</dbReference>
<comment type="pathway">
    <text evidence="9">Protein modification; lipoprotein biosynthesis (signal peptide cleavage).</text>
</comment>
<feature type="transmembrane region" description="Helical" evidence="9">
    <location>
        <begin position="12"/>
        <end position="33"/>
    </location>
</feature>
<dbReference type="UniPathway" id="UPA00665"/>
<keyword evidence="4 9" id="KW-0812">Transmembrane</keyword>
<keyword evidence="6 9" id="KW-0378">Hydrolase</keyword>
<protein>
    <recommendedName>
        <fullName evidence="9">Lipoprotein signal peptidase</fullName>
        <ecNumber evidence="9">3.4.23.36</ecNumber>
    </recommendedName>
    <alternativeName>
        <fullName evidence="9">Prolipoprotein signal peptidase</fullName>
    </alternativeName>
    <alternativeName>
        <fullName evidence="9">Signal peptidase II</fullName>
        <shortName evidence="9">SPase II</shortName>
    </alternativeName>
</protein>
<organism evidence="12 13">
    <name type="scientific">Asticcacaulis biprosthecium C19</name>
    <dbReference type="NCBI Taxonomy" id="715226"/>
    <lineage>
        <taxon>Bacteria</taxon>
        <taxon>Pseudomonadati</taxon>
        <taxon>Pseudomonadota</taxon>
        <taxon>Alphaproteobacteria</taxon>
        <taxon>Caulobacterales</taxon>
        <taxon>Caulobacteraceae</taxon>
        <taxon>Asticcacaulis</taxon>
    </lineage>
</organism>
<feature type="active site" evidence="9">
    <location>
        <position position="150"/>
    </location>
</feature>
<comment type="catalytic activity">
    <reaction evidence="9 10">
        <text>Release of signal peptides from bacterial membrane prolipoproteins. Hydrolyzes -Xaa-Yaa-Zaa-|-(S,diacylglyceryl)Cys-, in which Xaa is hydrophobic (preferably Leu), and Yaa (Ala or Ser) and Zaa (Gly or Ala) have small, neutral side chains.</text>
        <dbReference type="EC" id="3.4.23.36"/>
    </reaction>
</comment>
<evidence type="ECO:0000256" key="10">
    <source>
        <dbReference type="RuleBase" id="RU000594"/>
    </source>
</evidence>
<comment type="subcellular location">
    <subcellularLocation>
        <location evidence="9">Cell membrane</location>
        <topology evidence="9">Multi-pass membrane protein</topology>
    </subcellularLocation>
</comment>
<dbReference type="PANTHER" id="PTHR33695:SF1">
    <property type="entry name" value="LIPOPROTEIN SIGNAL PEPTIDASE"/>
    <property type="match status" value="1"/>
</dbReference>
<dbReference type="PROSITE" id="PS00855">
    <property type="entry name" value="SPASE_II"/>
    <property type="match status" value="1"/>
</dbReference>
<keyword evidence="13" id="KW-1185">Reference proteome</keyword>
<evidence type="ECO:0000256" key="7">
    <source>
        <dbReference type="ARBA" id="ARBA00022989"/>
    </source>
</evidence>
<dbReference type="EMBL" id="GL883080">
    <property type="protein sequence ID" value="EGF89553.1"/>
    <property type="molecule type" value="Genomic_DNA"/>
</dbReference>
<keyword evidence="7 9" id="KW-1133">Transmembrane helix</keyword>
<dbReference type="Pfam" id="PF01252">
    <property type="entry name" value="Peptidase_A8"/>
    <property type="match status" value="1"/>
</dbReference>
<accession>F4QS33</accession>
<feature type="transmembrane region" description="Helical" evidence="9">
    <location>
        <begin position="143"/>
        <end position="165"/>
    </location>
</feature>
<dbReference type="eggNOG" id="COG0597">
    <property type="taxonomic scope" value="Bacteria"/>
</dbReference>
<gene>
    <name evidence="9 12" type="primary">lspA</name>
    <name evidence="12" type="ORF">ABI_39690</name>
</gene>
<dbReference type="HOGENOM" id="CLU_083252_3_2_5"/>
<dbReference type="AlphaFoldDB" id="F4QS33"/>
<dbReference type="OrthoDB" id="9810259at2"/>
<dbReference type="PRINTS" id="PR00781">
    <property type="entry name" value="LIPOSIGPTASE"/>
</dbReference>
<evidence type="ECO:0000313" key="13">
    <source>
        <dbReference type="Proteomes" id="UP000006512"/>
    </source>
</evidence>
<keyword evidence="5 9" id="KW-0064">Aspartyl protease</keyword>
<dbReference type="InterPro" id="IPR001872">
    <property type="entry name" value="Peptidase_A8"/>
</dbReference>
<dbReference type="Proteomes" id="UP000006512">
    <property type="component" value="Unassembled WGS sequence"/>
</dbReference>
<evidence type="ECO:0000256" key="11">
    <source>
        <dbReference type="RuleBase" id="RU004181"/>
    </source>
</evidence>
<evidence type="ECO:0000256" key="8">
    <source>
        <dbReference type="ARBA" id="ARBA00023136"/>
    </source>
</evidence>
<evidence type="ECO:0000256" key="1">
    <source>
        <dbReference type="ARBA" id="ARBA00006139"/>
    </source>
</evidence>
<evidence type="ECO:0000256" key="5">
    <source>
        <dbReference type="ARBA" id="ARBA00022750"/>
    </source>
</evidence>
<dbReference type="STRING" id="715226.ABI_39690"/>
<keyword evidence="3 9" id="KW-0645">Protease</keyword>
<dbReference type="EC" id="3.4.23.36" evidence="9"/>
<feature type="transmembrane region" description="Helical" evidence="9">
    <location>
        <begin position="79"/>
        <end position="99"/>
    </location>
</feature>
<feature type="transmembrane region" description="Helical" evidence="9">
    <location>
        <begin position="106"/>
        <end position="123"/>
    </location>
</feature>
<evidence type="ECO:0000256" key="3">
    <source>
        <dbReference type="ARBA" id="ARBA00022670"/>
    </source>
</evidence>
<name>F4QS33_9CAUL</name>
<evidence type="ECO:0000256" key="4">
    <source>
        <dbReference type="ARBA" id="ARBA00022692"/>
    </source>
</evidence>
<reference evidence="13" key="1">
    <citation type="submission" date="2011-03" db="EMBL/GenBank/DDBJ databases">
        <title>Draft genome sequence of Brevundimonas diminuta.</title>
        <authorList>
            <person name="Brown P.J.B."/>
            <person name="Buechlein A."/>
            <person name="Hemmerich C."/>
            <person name="Brun Y.V."/>
        </authorList>
    </citation>
    <scope>NUCLEOTIDE SEQUENCE [LARGE SCALE GENOMIC DNA]</scope>
    <source>
        <strain evidence="13">C19</strain>
    </source>
</reference>
<dbReference type="NCBIfam" id="TIGR00077">
    <property type="entry name" value="lspA"/>
    <property type="match status" value="1"/>
</dbReference>